<name>X1C2H7_9ZZZZ</name>
<protein>
    <recommendedName>
        <fullName evidence="2">Flagellar biosynthesis protein FlhB</fullName>
    </recommendedName>
</protein>
<dbReference type="Pfam" id="PF01312">
    <property type="entry name" value="Bac_export_2"/>
    <property type="match status" value="1"/>
</dbReference>
<dbReference type="InterPro" id="IPR006135">
    <property type="entry name" value="T3SS_substrate_exporter"/>
</dbReference>
<gene>
    <name evidence="1" type="ORF">S01H4_41734</name>
</gene>
<feature type="non-terminal residue" evidence="1">
    <location>
        <position position="1"/>
    </location>
</feature>
<evidence type="ECO:0000313" key="1">
    <source>
        <dbReference type="EMBL" id="GAH01472.1"/>
    </source>
</evidence>
<reference evidence="1" key="1">
    <citation type="journal article" date="2014" name="Front. Microbiol.">
        <title>High frequency of phylogenetically diverse reductive dehalogenase-homologous genes in deep subseafloor sedimentary metagenomes.</title>
        <authorList>
            <person name="Kawai M."/>
            <person name="Futagami T."/>
            <person name="Toyoda A."/>
            <person name="Takaki Y."/>
            <person name="Nishi S."/>
            <person name="Hori S."/>
            <person name="Arai W."/>
            <person name="Tsubouchi T."/>
            <person name="Morono Y."/>
            <person name="Uchiyama I."/>
            <person name="Ito T."/>
            <person name="Fujiyama A."/>
            <person name="Inagaki F."/>
            <person name="Takami H."/>
        </authorList>
    </citation>
    <scope>NUCLEOTIDE SEQUENCE</scope>
    <source>
        <strain evidence="1">Expedition CK06-06</strain>
    </source>
</reference>
<comment type="caution">
    <text evidence="1">The sequence shown here is derived from an EMBL/GenBank/DDBJ whole genome shotgun (WGS) entry which is preliminary data.</text>
</comment>
<evidence type="ECO:0008006" key="2">
    <source>
        <dbReference type="Google" id="ProtNLM"/>
    </source>
</evidence>
<dbReference type="AlphaFoldDB" id="X1C2H7"/>
<dbReference type="EMBL" id="BART01022848">
    <property type="protein sequence ID" value="GAH01472.1"/>
    <property type="molecule type" value="Genomic_DNA"/>
</dbReference>
<dbReference type="PANTHER" id="PTHR30531:SF12">
    <property type="entry name" value="FLAGELLAR BIOSYNTHETIC PROTEIN FLHB"/>
    <property type="match status" value="1"/>
</dbReference>
<dbReference type="GO" id="GO:0009306">
    <property type="term" value="P:protein secretion"/>
    <property type="evidence" value="ECO:0007669"/>
    <property type="project" value="InterPro"/>
</dbReference>
<organism evidence="1">
    <name type="scientific">marine sediment metagenome</name>
    <dbReference type="NCBI Taxonomy" id="412755"/>
    <lineage>
        <taxon>unclassified sequences</taxon>
        <taxon>metagenomes</taxon>
        <taxon>ecological metagenomes</taxon>
    </lineage>
</organism>
<dbReference type="SUPFAM" id="SSF160544">
    <property type="entry name" value="EscU C-terminal domain-like"/>
    <property type="match status" value="1"/>
</dbReference>
<proteinExistence type="predicted"/>
<dbReference type="PANTHER" id="PTHR30531">
    <property type="entry name" value="FLAGELLAR BIOSYNTHETIC PROTEIN FLHB"/>
    <property type="match status" value="1"/>
</dbReference>
<accession>X1C2H7</accession>
<dbReference type="InterPro" id="IPR029025">
    <property type="entry name" value="T3SS_substrate_exporter_C"/>
</dbReference>
<sequence>ATVVAKGAGHIAERIKEIAREHQVAIVEDKPLAQTLFKIVEIGEFIPVELYRAVAEILAYVYRLRGMYQTA</sequence>
<dbReference type="GO" id="GO:0005886">
    <property type="term" value="C:plasma membrane"/>
    <property type="evidence" value="ECO:0007669"/>
    <property type="project" value="TreeGrafter"/>
</dbReference>
<dbReference type="Gene3D" id="3.40.1690.10">
    <property type="entry name" value="secretion proteins EscU"/>
    <property type="match status" value="1"/>
</dbReference>